<evidence type="ECO:0008006" key="4">
    <source>
        <dbReference type="Google" id="ProtNLM"/>
    </source>
</evidence>
<gene>
    <name evidence="2" type="ORF">JCM31447_02450</name>
</gene>
<keyword evidence="3" id="KW-1185">Reference proteome</keyword>
<dbReference type="EMBL" id="AP019368">
    <property type="protein sequence ID" value="BBH51823.1"/>
    <property type="molecule type" value="Genomic_DNA"/>
</dbReference>
<protein>
    <recommendedName>
        <fullName evidence="4">Outer membrane protein beta-barrel domain-containing protein</fullName>
    </recommendedName>
</protein>
<sequence length="533" mass="58032">MIKRIQDKCMIKKLLNFTLIFTATPLFFAHYNARASTSLMVSGHAGVVGQATYNTPPKQSTYSAFRVPIGLLFEARPTDNFSLFLGLEYAYNNYPGPSTLLGQNAQATAHASDDKTNAYSFFPFSNSVNGTTAYSQNTDVPTLTQAYFSYQTAVGLFSAGRMPRNWGLGIWRNAEWSPYSSLPTTTDSISLYTDFNAFDVAIYIDKYGELSGGTSNDGDANAYTIEARLKSDTSDVASSGVSQEVGITYSKFSHNNSNTSLNILDVYTKFYLSKFFLGAEVLYPSGTTQSLNYQNLGGDSVASLINAARTTLPQTMQSAIAALLKMKYQIGGNENSSIAAIEKSQKLIGTADREESHVLGLWAGYASGGSNQFYTSTTGSDITAAVMNSNIQPSFLMFNNTMPAVNGMPGGAITNTTFLRLDYTYESPSIGAFGPTVVWAMLNKLNDLTQANNKCTNEPSATSSVNKLCVGYDHDLGVEIDMSYRYTTLDRVTFGLDAGYWFVGQAWKIRDSKGEFTSPEGNYGLRASISTEF</sequence>
<feature type="chain" id="PRO_5020314494" description="Outer membrane protein beta-barrel domain-containing protein" evidence="1">
    <location>
        <begin position="29"/>
        <end position="533"/>
    </location>
</feature>
<evidence type="ECO:0000313" key="2">
    <source>
        <dbReference type="EMBL" id="BBH51823.1"/>
    </source>
</evidence>
<accession>A0A4P2VG66</accession>
<name>A0A4P2VG66_FLUSA</name>
<feature type="signal peptide" evidence="1">
    <location>
        <begin position="1"/>
        <end position="28"/>
    </location>
</feature>
<evidence type="ECO:0000313" key="3">
    <source>
        <dbReference type="Proteomes" id="UP000291236"/>
    </source>
</evidence>
<dbReference type="OrthoDB" id="5495168at2"/>
<dbReference type="Proteomes" id="UP000291236">
    <property type="component" value="Chromosome"/>
</dbReference>
<dbReference type="AlphaFoldDB" id="A0A4P2VG66"/>
<proteinExistence type="predicted"/>
<dbReference type="RefSeq" id="WP_130605726.1">
    <property type="nucleotide sequence ID" value="NZ_AP019368.1"/>
</dbReference>
<evidence type="ECO:0000256" key="1">
    <source>
        <dbReference type="SAM" id="SignalP"/>
    </source>
</evidence>
<dbReference type="KEGG" id="sbf:JCM31447_02450"/>
<reference evidence="2 3" key="1">
    <citation type="submission" date="2018-12" db="EMBL/GenBank/DDBJ databases">
        <title>Rubrispira sanarue gen. nov., sp., nov., a member of the order Silvanigrellales, isolated from a brackish lake in Hamamatsu Japan.</title>
        <authorList>
            <person name="Maejima Y."/>
            <person name="Iino T."/>
            <person name="Muraguchi Y."/>
            <person name="Fukuda K."/>
            <person name="Nojiri H."/>
            <person name="Ohkuma M."/>
            <person name="Moriuchi R."/>
            <person name="Dohra H."/>
            <person name="Kimbara K."/>
            <person name="Shintani M."/>
        </authorList>
    </citation>
    <scope>NUCLEOTIDE SEQUENCE [LARGE SCALE GENOMIC DNA]</scope>
    <source>
        <strain evidence="2 3">RF1110005</strain>
    </source>
</reference>
<keyword evidence="1" id="KW-0732">Signal</keyword>
<organism evidence="2 3">
    <name type="scientific">Fluviispira sanaruensis</name>
    <dbReference type="NCBI Taxonomy" id="2493639"/>
    <lineage>
        <taxon>Bacteria</taxon>
        <taxon>Pseudomonadati</taxon>
        <taxon>Bdellovibrionota</taxon>
        <taxon>Oligoflexia</taxon>
        <taxon>Silvanigrellales</taxon>
        <taxon>Silvanigrellaceae</taxon>
        <taxon>Fluviispira</taxon>
    </lineage>
</organism>